<dbReference type="InterPro" id="IPR000887">
    <property type="entry name" value="Aldlse_KDPG_KHG"/>
</dbReference>
<comment type="pathway">
    <text evidence="1">Carbohydrate acid metabolism.</text>
</comment>
<keyword evidence="5" id="KW-0119">Carbohydrate metabolism</keyword>
<evidence type="ECO:0000313" key="6">
    <source>
        <dbReference type="EMBL" id="MCZ4296465.1"/>
    </source>
</evidence>
<dbReference type="PANTHER" id="PTHR30246">
    <property type="entry name" value="2-KETO-3-DEOXY-6-PHOSPHOGLUCONATE ALDOLASE"/>
    <property type="match status" value="1"/>
</dbReference>
<dbReference type="Proteomes" id="UP001083770">
    <property type="component" value="Unassembled WGS sequence"/>
</dbReference>
<evidence type="ECO:0000256" key="4">
    <source>
        <dbReference type="ARBA" id="ARBA00023239"/>
    </source>
</evidence>
<dbReference type="Pfam" id="PF01081">
    <property type="entry name" value="Aldolase"/>
    <property type="match status" value="1"/>
</dbReference>
<protein>
    <submittedName>
        <fullName evidence="6">Uncharacterized protein</fullName>
    </submittedName>
</protein>
<dbReference type="InterPro" id="IPR013785">
    <property type="entry name" value="Aldolase_TIM"/>
</dbReference>
<comment type="similarity">
    <text evidence="2">Belongs to the KHG/KDPG aldolase family.</text>
</comment>
<accession>A0ABT4LQ58</accession>
<comment type="caution">
    <text evidence="6">The sequence shown here is derived from an EMBL/GenBank/DDBJ whole genome shotgun (WGS) entry which is preliminary data.</text>
</comment>
<evidence type="ECO:0000256" key="5">
    <source>
        <dbReference type="ARBA" id="ARBA00023277"/>
    </source>
</evidence>
<dbReference type="PANTHER" id="PTHR30246:SF1">
    <property type="entry name" value="2-DEHYDRO-3-DEOXY-6-PHOSPHOGALACTONATE ALDOLASE-RELATED"/>
    <property type="match status" value="1"/>
</dbReference>
<dbReference type="EMBL" id="JAPWGW010000001">
    <property type="protein sequence ID" value="MCZ4296465.1"/>
    <property type="molecule type" value="Genomic_DNA"/>
</dbReference>
<dbReference type="Gene3D" id="3.20.20.70">
    <property type="entry name" value="Aldolase class I"/>
    <property type="match status" value="1"/>
</dbReference>
<organism evidence="6 7">
    <name type="scientific">Henriciella marina</name>
    <dbReference type="NCBI Taxonomy" id="453851"/>
    <lineage>
        <taxon>Bacteria</taxon>
        <taxon>Pseudomonadati</taxon>
        <taxon>Pseudomonadota</taxon>
        <taxon>Alphaproteobacteria</taxon>
        <taxon>Hyphomonadales</taxon>
        <taxon>Hyphomonadaceae</taxon>
        <taxon>Henriciella</taxon>
    </lineage>
</organism>
<evidence type="ECO:0000256" key="2">
    <source>
        <dbReference type="ARBA" id="ARBA00006906"/>
    </source>
</evidence>
<sequence>MAAQALVAFLLGGPKYIAALQAPLAELKLMPSGGITLDNVSEYLALPNVIAVGVSWLAPTGLQSHQDRKAITQNCEKLAERLAADTNI</sequence>
<proteinExistence type="inferred from homology"/>
<evidence type="ECO:0000313" key="7">
    <source>
        <dbReference type="Proteomes" id="UP001083770"/>
    </source>
</evidence>
<reference evidence="6" key="1">
    <citation type="submission" date="2022-12" db="EMBL/GenBank/DDBJ databases">
        <title>Bacterial isolates from different developmental stages of Nematostella vectensis.</title>
        <authorList>
            <person name="Fraune S."/>
        </authorList>
    </citation>
    <scope>NUCLEOTIDE SEQUENCE</scope>
    <source>
        <strain evidence="6">G21632-S1</strain>
    </source>
</reference>
<keyword evidence="4" id="KW-0456">Lyase</keyword>
<evidence type="ECO:0000256" key="3">
    <source>
        <dbReference type="ARBA" id="ARBA00011233"/>
    </source>
</evidence>
<evidence type="ECO:0000256" key="1">
    <source>
        <dbReference type="ARBA" id="ARBA00004761"/>
    </source>
</evidence>
<dbReference type="RefSeq" id="WP_269400660.1">
    <property type="nucleotide sequence ID" value="NZ_JAPWGW010000001.1"/>
</dbReference>
<comment type="subunit">
    <text evidence="3">Homotrimer.</text>
</comment>
<gene>
    <name evidence="6" type="ORF">O4G74_00195</name>
</gene>
<keyword evidence="7" id="KW-1185">Reference proteome</keyword>
<name>A0ABT4LQ58_9PROT</name>
<dbReference type="SUPFAM" id="SSF51569">
    <property type="entry name" value="Aldolase"/>
    <property type="match status" value="1"/>
</dbReference>